<reference evidence="2" key="1">
    <citation type="journal article" date="2023" name="Front. Plant Sci.">
        <title>Chromosomal-level genome assembly of Melastoma candidum provides insights into trichome evolution.</title>
        <authorList>
            <person name="Zhong Y."/>
            <person name="Wu W."/>
            <person name="Sun C."/>
            <person name="Zou P."/>
            <person name="Liu Y."/>
            <person name="Dai S."/>
            <person name="Zhou R."/>
        </authorList>
    </citation>
    <scope>NUCLEOTIDE SEQUENCE [LARGE SCALE GENOMIC DNA]</scope>
</reference>
<accession>A0ACB9QLQ6</accession>
<protein>
    <submittedName>
        <fullName evidence="1">Uncharacterized protein</fullName>
    </submittedName>
</protein>
<evidence type="ECO:0000313" key="2">
    <source>
        <dbReference type="Proteomes" id="UP001057402"/>
    </source>
</evidence>
<evidence type="ECO:0000313" key="1">
    <source>
        <dbReference type="EMBL" id="KAI4367029.1"/>
    </source>
</evidence>
<comment type="caution">
    <text evidence="1">The sequence shown here is derived from an EMBL/GenBank/DDBJ whole genome shotgun (WGS) entry which is preliminary data.</text>
</comment>
<gene>
    <name evidence="1" type="ORF">MLD38_022813</name>
</gene>
<organism evidence="1 2">
    <name type="scientific">Melastoma candidum</name>
    <dbReference type="NCBI Taxonomy" id="119954"/>
    <lineage>
        <taxon>Eukaryota</taxon>
        <taxon>Viridiplantae</taxon>
        <taxon>Streptophyta</taxon>
        <taxon>Embryophyta</taxon>
        <taxon>Tracheophyta</taxon>
        <taxon>Spermatophyta</taxon>
        <taxon>Magnoliopsida</taxon>
        <taxon>eudicotyledons</taxon>
        <taxon>Gunneridae</taxon>
        <taxon>Pentapetalae</taxon>
        <taxon>rosids</taxon>
        <taxon>malvids</taxon>
        <taxon>Myrtales</taxon>
        <taxon>Melastomataceae</taxon>
        <taxon>Melastomatoideae</taxon>
        <taxon>Melastomateae</taxon>
        <taxon>Melastoma</taxon>
    </lineage>
</organism>
<dbReference type="Proteomes" id="UP001057402">
    <property type="component" value="Chromosome 6"/>
</dbReference>
<name>A0ACB9QLQ6_9MYRT</name>
<keyword evidence="2" id="KW-1185">Reference proteome</keyword>
<proteinExistence type="predicted"/>
<sequence length="120" mass="13108">MPPHSKPCILLLIFLVHPLSSAALSSAYHKTSLVARLKADDAEESTRCWESMYQLQSCTGEVINFFISGETYLGPGCCHAIRIIQSQCWPNLLASLGYTDEEGDILEGYCDAASQSPPTP</sequence>
<dbReference type="EMBL" id="CM042885">
    <property type="protein sequence ID" value="KAI4367029.1"/>
    <property type="molecule type" value="Genomic_DNA"/>
</dbReference>